<evidence type="ECO:0000259" key="11">
    <source>
        <dbReference type="Pfam" id="PF01909"/>
    </source>
</evidence>
<evidence type="ECO:0000256" key="10">
    <source>
        <dbReference type="SAM" id="Phobius"/>
    </source>
</evidence>
<keyword evidence="10" id="KW-0812">Transmembrane</keyword>
<accession>A0A8J6TK44</accession>
<evidence type="ECO:0000256" key="3">
    <source>
        <dbReference type="ARBA" id="ARBA00022679"/>
    </source>
</evidence>
<comment type="caution">
    <text evidence="12">The sequence shown here is derived from an EMBL/GenBank/DDBJ whole genome shotgun (WGS) entry which is preliminary data.</text>
</comment>
<keyword evidence="10" id="KW-1133">Transmembrane helix</keyword>
<evidence type="ECO:0000313" key="13">
    <source>
        <dbReference type="Proteomes" id="UP000614469"/>
    </source>
</evidence>
<evidence type="ECO:0000256" key="6">
    <source>
        <dbReference type="ARBA" id="ARBA00022741"/>
    </source>
</evidence>
<evidence type="ECO:0000256" key="4">
    <source>
        <dbReference type="ARBA" id="ARBA00022695"/>
    </source>
</evidence>
<sequence length="228" mass="25578">MIDREGIAANKTFFQEVFMLEGHVIGGVGLILLGIFIALGRFQRWEWVNNHHKVQTVEKILGEKGADNFYLILSIGSVVLGILTALKVIGNHISTSFMPREKRARRQDRCWWQRIQINTLCIIIPVRFVMHLNELKKIRGQLYQIAARHGIAKVYVFGSVARGESSEISDLDLLVEMETGASAFGVGAFQFEAQKLLGVQVDVIPTFTLPKIEDKNFVQSVQAEAVAL</sequence>
<comment type="cofactor">
    <cofactor evidence="1">
        <name>Mg(2+)</name>
        <dbReference type="ChEBI" id="CHEBI:18420"/>
    </cofactor>
</comment>
<evidence type="ECO:0000256" key="5">
    <source>
        <dbReference type="ARBA" id="ARBA00022723"/>
    </source>
</evidence>
<dbReference type="PANTHER" id="PTHR33571">
    <property type="entry name" value="SSL8005 PROTEIN"/>
    <property type="match status" value="1"/>
</dbReference>
<evidence type="ECO:0000256" key="1">
    <source>
        <dbReference type="ARBA" id="ARBA00001946"/>
    </source>
</evidence>
<dbReference type="Gene3D" id="3.30.460.10">
    <property type="entry name" value="Beta Polymerase, domain 2"/>
    <property type="match status" value="1"/>
</dbReference>
<dbReference type="GO" id="GO:0046872">
    <property type="term" value="F:metal ion binding"/>
    <property type="evidence" value="ECO:0007669"/>
    <property type="project" value="UniProtKB-KW"/>
</dbReference>
<proteinExistence type="inferred from homology"/>
<dbReference type="GO" id="GO:0016779">
    <property type="term" value="F:nucleotidyltransferase activity"/>
    <property type="evidence" value="ECO:0007669"/>
    <property type="project" value="UniProtKB-KW"/>
</dbReference>
<keyword evidence="8" id="KW-0460">Magnesium</keyword>
<organism evidence="12 13">
    <name type="scientific">Candidatus Desulfolinea nitratireducens</name>
    <dbReference type="NCBI Taxonomy" id="2841698"/>
    <lineage>
        <taxon>Bacteria</taxon>
        <taxon>Bacillati</taxon>
        <taxon>Chloroflexota</taxon>
        <taxon>Anaerolineae</taxon>
        <taxon>Anaerolineales</taxon>
        <taxon>Anaerolineales incertae sedis</taxon>
        <taxon>Candidatus Desulfolinea</taxon>
    </lineage>
</organism>
<keyword evidence="3" id="KW-0808">Transferase</keyword>
<dbReference type="InterPro" id="IPR052038">
    <property type="entry name" value="Type-VII_TA_antitoxin"/>
</dbReference>
<dbReference type="AlphaFoldDB" id="A0A8J6TK44"/>
<feature type="domain" description="Polymerase nucleotidyl transferase" evidence="11">
    <location>
        <begin position="135"/>
        <end position="225"/>
    </location>
</feature>
<evidence type="ECO:0000256" key="2">
    <source>
        <dbReference type="ARBA" id="ARBA00022649"/>
    </source>
</evidence>
<dbReference type="PANTHER" id="PTHR33571:SF12">
    <property type="entry name" value="BSL3053 PROTEIN"/>
    <property type="match status" value="1"/>
</dbReference>
<evidence type="ECO:0000256" key="9">
    <source>
        <dbReference type="ARBA" id="ARBA00038276"/>
    </source>
</evidence>
<dbReference type="Proteomes" id="UP000614469">
    <property type="component" value="Unassembled WGS sequence"/>
</dbReference>
<keyword evidence="6" id="KW-0547">Nucleotide-binding</keyword>
<keyword evidence="5" id="KW-0479">Metal-binding</keyword>
<dbReference type="EMBL" id="JACNJN010000149">
    <property type="protein sequence ID" value="MBC8336237.1"/>
    <property type="molecule type" value="Genomic_DNA"/>
</dbReference>
<dbReference type="InterPro" id="IPR002934">
    <property type="entry name" value="Polymerase_NTP_transf_dom"/>
</dbReference>
<keyword evidence="4" id="KW-0548">Nucleotidyltransferase</keyword>
<dbReference type="CDD" id="cd05403">
    <property type="entry name" value="NT_KNTase_like"/>
    <property type="match status" value="1"/>
</dbReference>
<feature type="transmembrane region" description="Helical" evidence="10">
    <location>
        <begin position="69"/>
        <end position="90"/>
    </location>
</feature>
<evidence type="ECO:0000256" key="8">
    <source>
        <dbReference type="ARBA" id="ARBA00022842"/>
    </source>
</evidence>
<dbReference type="SUPFAM" id="SSF81301">
    <property type="entry name" value="Nucleotidyltransferase"/>
    <property type="match status" value="1"/>
</dbReference>
<protein>
    <submittedName>
        <fullName evidence="12">Nucleotidyltransferase domain-containing protein</fullName>
    </submittedName>
</protein>
<gene>
    <name evidence="12" type="ORF">H8E29_13300</name>
</gene>
<dbReference type="Pfam" id="PF01909">
    <property type="entry name" value="NTP_transf_2"/>
    <property type="match status" value="1"/>
</dbReference>
<keyword evidence="7" id="KW-0067">ATP-binding</keyword>
<dbReference type="InterPro" id="IPR043519">
    <property type="entry name" value="NT_sf"/>
</dbReference>
<comment type="similarity">
    <text evidence="9">Belongs to the MntA antitoxin family.</text>
</comment>
<feature type="transmembrane region" description="Helical" evidence="10">
    <location>
        <begin position="111"/>
        <end position="130"/>
    </location>
</feature>
<evidence type="ECO:0000256" key="7">
    <source>
        <dbReference type="ARBA" id="ARBA00022840"/>
    </source>
</evidence>
<dbReference type="GO" id="GO:0005524">
    <property type="term" value="F:ATP binding"/>
    <property type="evidence" value="ECO:0007669"/>
    <property type="project" value="UniProtKB-KW"/>
</dbReference>
<keyword evidence="10" id="KW-0472">Membrane</keyword>
<reference evidence="12 13" key="1">
    <citation type="submission" date="2020-08" db="EMBL/GenBank/DDBJ databases">
        <title>Bridging the membrane lipid divide: bacteria of the FCB group superphylum have the potential to synthesize archaeal ether lipids.</title>
        <authorList>
            <person name="Villanueva L."/>
            <person name="Von Meijenfeldt F.A.B."/>
            <person name="Westbye A.B."/>
            <person name="Yadav S."/>
            <person name="Hopmans E.C."/>
            <person name="Dutilh B.E."/>
            <person name="Sinninghe Damste J.S."/>
        </authorList>
    </citation>
    <scope>NUCLEOTIDE SEQUENCE [LARGE SCALE GENOMIC DNA]</scope>
    <source>
        <strain evidence="12">NIOZ-UU36</strain>
    </source>
</reference>
<evidence type="ECO:0000313" key="12">
    <source>
        <dbReference type="EMBL" id="MBC8336237.1"/>
    </source>
</evidence>
<name>A0A8J6TK44_9CHLR</name>
<feature type="transmembrane region" description="Helical" evidence="10">
    <location>
        <begin position="20"/>
        <end position="39"/>
    </location>
</feature>
<keyword evidence="2" id="KW-1277">Toxin-antitoxin system</keyword>